<keyword evidence="5" id="KW-1185">Reference proteome</keyword>
<sequence length="865" mass="98754">MKKVSTRQQLKNITRILLSPTLWFDVYWPASRQYWFSLLVISVICAKLLHIYSHLNSLSPTKFILWGPTFLLQDFAYILVAQAVCQNFRQRWLRIICAPVAVLFSILTSGLAAANFSFYTQTGAEIHWRQAHSFHRDPASVKTLLAGLTGIVVMEVIFGVAAWISTPYIFNWAEKGTRVLFVTLRPLFFCWKRQQSLDDPKSYAQVAMNDWDEENPDSEAMLGLHDPTTAPVVSVLRPVSLVLRVVVSAMTIIALVLRAMRPSDIAYTFLSQTVILTPFEQPPQRESTFTVEIPPDLPGDFSWLYNHSALASPQHLDWLPPQALAGFRDWYENGKEGGALHYDPTQDPLKISNLDRDIVEPWRHAIQSGDVKIKHVFLLKLESTRFDVFPVRNDSRVGEIIRNSYGGTVPDIVDERLANLSRNAEKLTGVSAGWGHSDHSWQPRGGMYATNAYTGDTFTLKSILASVCGIAPLVVDFNKEFLHHIYEPCMPHVLEALNAVFGSDDDSKVEADDFTSWPWHPVFMQSITDTYDNQDLLIPALGFKDKVIDTTIEKDWAEKDWEEKQSIHAPEKFNFWGYPEHELRPYFVNALKNAEENHERLFLTHLTGQTHFPWDMPVGDEIEEFMHHTFFNRRERMNSYLNTLGVADRWIGEVFDIIEEAGVADETLVVLVGDHGISLIEDGGVTPYDNPHVSSFHVPLVFSHPKLPHIQIDGRVTSIQIVPTIMDLLVETGSLDEKAAHAIRDLLPLYEGQSMIRELVPEKDGKVDWQFTVMNTGATWLAIRSANQPYRLVVPLVSDVEWRFSDVDLDPYEERPLQSFTLGPLLKQVEKVHGEEAVKWVIEAAHVTRWWVSENWRRYEFQPEA</sequence>
<organism evidence="4 5">
    <name type="scientific">Penicillium ucsense</name>
    <dbReference type="NCBI Taxonomy" id="2839758"/>
    <lineage>
        <taxon>Eukaryota</taxon>
        <taxon>Fungi</taxon>
        <taxon>Dikarya</taxon>
        <taxon>Ascomycota</taxon>
        <taxon>Pezizomycotina</taxon>
        <taxon>Eurotiomycetes</taxon>
        <taxon>Eurotiomycetidae</taxon>
        <taxon>Eurotiales</taxon>
        <taxon>Aspergillaceae</taxon>
        <taxon>Penicillium</taxon>
    </lineage>
</organism>
<dbReference type="PANTHER" id="PTHR42693:SF32">
    <property type="entry name" value="SULFATASE DOMAIN PROTEIN (AFU_ORTHOLOGUE AFUA_2G17610)"/>
    <property type="match status" value="1"/>
</dbReference>
<feature type="transmembrane region" description="Helical" evidence="2">
    <location>
        <begin position="34"/>
        <end position="51"/>
    </location>
</feature>
<feature type="transmembrane region" description="Helical" evidence="2">
    <location>
        <begin position="139"/>
        <end position="164"/>
    </location>
</feature>
<feature type="transmembrane region" description="Helical" evidence="2">
    <location>
        <begin position="63"/>
        <end position="80"/>
    </location>
</feature>
<evidence type="ECO:0000256" key="1">
    <source>
        <dbReference type="ARBA" id="ARBA00008779"/>
    </source>
</evidence>
<dbReference type="PANTHER" id="PTHR42693">
    <property type="entry name" value="ARYLSULFATASE FAMILY MEMBER"/>
    <property type="match status" value="1"/>
</dbReference>
<dbReference type="GO" id="GO:0004065">
    <property type="term" value="F:arylsulfatase activity"/>
    <property type="evidence" value="ECO:0007669"/>
    <property type="project" value="TreeGrafter"/>
</dbReference>
<dbReference type="Proteomes" id="UP000631181">
    <property type="component" value="Unassembled WGS sequence"/>
</dbReference>
<protein>
    <recommendedName>
        <fullName evidence="3">Sulfatase N-terminal domain-containing protein</fullName>
    </recommendedName>
</protein>
<dbReference type="InterPro" id="IPR017850">
    <property type="entry name" value="Alkaline_phosphatase_core_sf"/>
</dbReference>
<keyword evidence="2" id="KW-1133">Transmembrane helix</keyword>
<evidence type="ECO:0000313" key="5">
    <source>
        <dbReference type="Proteomes" id="UP000631181"/>
    </source>
</evidence>
<proteinExistence type="inferred from homology"/>
<dbReference type="InterPro" id="IPR050738">
    <property type="entry name" value="Sulfatase"/>
</dbReference>
<gene>
    <name evidence="4" type="ORF">PECM_004021</name>
</gene>
<dbReference type="OrthoDB" id="103349at2759"/>
<accession>A0A8J8W3R9</accession>
<dbReference type="EMBL" id="WIWV01000025">
    <property type="protein sequence ID" value="KAF7717567.1"/>
    <property type="molecule type" value="Genomic_DNA"/>
</dbReference>
<evidence type="ECO:0000313" key="4">
    <source>
        <dbReference type="EMBL" id="KAF7717567.1"/>
    </source>
</evidence>
<name>A0A8J8W3R9_9EURO</name>
<evidence type="ECO:0000256" key="2">
    <source>
        <dbReference type="SAM" id="Phobius"/>
    </source>
</evidence>
<dbReference type="AlphaFoldDB" id="A0A8J8W3R9"/>
<feature type="transmembrane region" description="Helical" evidence="2">
    <location>
        <begin position="92"/>
        <end position="118"/>
    </location>
</feature>
<comment type="similarity">
    <text evidence="1">Belongs to the sulfatase family.</text>
</comment>
<dbReference type="Pfam" id="PF00884">
    <property type="entry name" value="Sulfatase"/>
    <property type="match status" value="1"/>
</dbReference>
<evidence type="ECO:0000259" key="3">
    <source>
        <dbReference type="Pfam" id="PF00884"/>
    </source>
</evidence>
<dbReference type="SUPFAM" id="SSF53649">
    <property type="entry name" value="Alkaline phosphatase-like"/>
    <property type="match status" value="1"/>
</dbReference>
<keyword evidence="2" id="KW-0472">Membrane</keyword>
<reference evidence="4" key="1">
    <citation type="journal article" date="2020" name="Front. Microbiol.">
        <title>Gene regulatory networks of Penicillium echinulatum 2HH and Penicillium oxalicum 114-2 inferred by a computational biology approach.</title>
        <authorList>
            <person name="Lenz A.R."/>
            <person name="Galan-Vasquez E."/>
            <person name="Balbinot E."/>
            <person name="De Abreu F.P."/>
            <person name="De Oliveira N.S."/>
            <person name="Da Rosa L.O."/>
            <person name="De Avila E Silva S."/>
            <person name="Camassola M."/>
            <person name="Dillon A.J.P."/>
            <person name="Perez-Rueda E."/>
        </authorList>
    </citation>
    <scope>NUCLEOTIDE SEQUENCE</scope>
    <source>
        <strain evidence="4">S1M29</strain>
    </source>
</reference>
<keyword evidence="2" id="KW-0812">Transmembrane</keyword>
<dbReference type="InterPro" id="IPR000917">
    <property type="entry name" value="Sulfatase_N"/>
</dbReference>
<comment type="caution">
    <text evidence="4">The sequence shown here is derived from an EMBL/GenBank/DDBJ whole genome shotgun (WGS) entry which is preliminary data.</text>
</comment>
<feature type="transmembrane region" description="Helical" evidence="2">
    <location>
        <begin position="241"/>
        <end position="260"/>
    </location>
</feature>
<feature type="domain" description="Sulfatase N-terminal" evidence="3">
    <location>
        <begin position="445"/>
        <end position="729"/>
    </location>
</feature>
<dbReference type="Gene3D" id="3.40.720.10">
    <property type="entry name" value="Alkaline Phosphatase, subunit A"/>
    <property type="match status" value="1"/>
</dbReference>